<dbReference type="InterPro" id="IPR015947">
    <property type="entry name" value="PUA-like_sf"/>
</dbReference>
<feature type="domain" description="PUA" evidence="9">
    <location>
        <begin position="2"/>
        <end position="86"/>
    </location>
</feature>
<dbReference type="SUPFAM" id="SSF53335">
    <property type="entry name" value="S-adenosyl-L-methionine-dependent methyltransferases"/>
    <property type="match status" value="1"/>
</dbReference>
<dbReference type="SMART" id="SM00359">
    <property type="entry name" value="PUA"/>
    <property type="match status" value="1"/>
</dbReference>
<keyword evidence="6" id="KW-0949">S-adenosyl-L-methionine</keyword>
<sequence length="389" mass="44644">MKKIILKKAGIEKIKALNPWIYNQEIKEISKSVKDGDIVKAYSPNGKFLAIGYINTKSKITFRVLSFEDINIDKDFFYKNIEEAYQKRLKRIKNSNAFRIIHSEADNIPGLIVDYYNGYLSVAFNTLGIEQFRDIIIKALIDIISPKGIYEKSDEKAREKEGLQTEEKVIYGEVPKDIYIEENNIKFRINLKSGQKTGFFLDQRKNRKIVSEYIEKDFKVLDLFSNVGGFSLYAKSKGASLIKAVDISEEAIKQIDINAKLNNTQIQAIKADAFDFLREERKNKNIYNMIIIDPPAFAKSKNQKEGALRGFKDLILNSLKILQQNGYIAVFSCSHHIDLEDLKNTALSASVDTKTRIEILEHLFQDIDHPFILNIPNSLYLKGLLIQKL</sequence>
<evidence type="ECO:0000256" key="4">
    <source>
        <dbReference type="ARBA" id="ARBA00022603"/>
    </source>
</evidence>
<keyword evidence="11" id="KW-1185">Reference proteome</keyword>
<dbReference type="GO" id="GO:0032259">
    <property type="term" value="P:methylation"/>
    <property type="evidence" value="ECO:0007669"/>
    <property type="project" value="UniProtKB-KW"/>
</dbReference>
<dbReference type="CDD" id="cd21153">
    <property type="entry name" value="PUA_RlmI"/>
    <property type="match status" value="1"/>
</dbReference>
<dbReference type="Gene3D" id="2.30.130.10">
    <property type="entry name" value="PUA domain"/>
    <property type="match status" value="1"/>
</dbReference>
<evidence type="ECO:0000256" key="3">
    <source>
        <dbReference type="ARBA" id="ARBA00022552"/>
    </source>
</evidence>
<evidence type="ECO:0000256" key="6">
    <source>
        <dbReference type="ARBA" id="ARBA00022691"/>
    </source>
</evidence>
<dbReference type="CDD" id="cd11572">
    <property type="entry name" value="RlmI_M_like"/>
    <property type="match status" value="1"/>
</dbReference>
<gene>
    <name evidence="10" type="ORF">SAMN06264868_10816</name>
</gene>
<dbReference type="PANTHER" id="PTHR42873:SF1">
    <property type="entry name" value="S-ADENOSYLMETHIONINE-DEPENDENT METHYLTRANSFERASE DOMAIN-CONTAINING PROTEIN"/>
    <property type="match status" value="1"/>
</dbReference>
<dbReference type="Gene3D" id="3.40.50.150">
    <property type="entry name" value="Vaccinia Virus protein VP39"/>
    <property type="match status" value="1"/>
</dbReference>
<dbReference type="GO" id="GO:0005737">
    <property type="term" value="C:cytoplasm"/>
    <property type="evidence" value="ECO:0007669"/>
    <property type="project" value="UniProtKB-SubCell"/>
</dbReference>
<protein>
    <submittedName>
        <fullName evidence="10">SAM-dependent methyltransferase</fullName>
    </submittedName>
</protein>
<comment type="subcellular location">
    <subcellularLocation>
        <location evidence="1">Cytoplasm</location>
    </subcellularLocation>
</comment>
<dbReference type="Gene3D" id="3.30.750.80">
    <property type="entry name" value="RNA methyltransferase domain (HRMD) like"/>
    <property type="match status" value="1"/>
</dbReference>
<keyword evidence="7" id="KW-0694">RNA-binding</keyword>
<evidence type="ECO:0000313" key="11">
    <source>
        <dbReference type="Proteomes" id="UP001157947"/>
    </source>
</evidence>
<dbReference type="InterPro" id="IPR019614">
    <property type="entry name" value="SAM-dep_methyl-trfase"/>
</dbReference>
<dbReference type="InterPro" id="IPR041532">
    <property type="entry name" value="RlmI-like_PUA"/>
</dbReference>
<dbReference type="Pfam" id="PF17785">
    <property type="entry name" value="PUA_3"/>
    <property type="match status" value="1"/>
</dbReference>
<evidence type="ECO:0000256" key="2">
    <source>
        <dbReference type="ARBA" id="ARBA00022490"/>
    </source>
</evidence>
<keyword evidence="2" id="KW-0963">Cytoplasm</keyword>
<dbReference type="EMBL" id="FXTX01000008">
    <property type="protein sequence ID" value="SMP10787.1"/>
    <property type="molecule type" value="Genomic_DNA"/>
</dbReference>
<comment type="similarity">
    <text evidence="8">Belongs to the methyltransferase superfamily. RlmI family.</text>
</comment>
<evidence type="ECO:0000256" key="8">
    <source>
        <dbReference type="ARBA" id="ARBA00038091"/>
    </source>
</evidence>
<dbReference type="PANTHER" id="PTHR42873">
    <property type="entry name" value="RIBOSOMAL RNA LARGE SUBUNIT METHYLTRANSFERASE"/>
    <property type="match status" value="1"/>
</dbReference>
<dbReference type="Pfam" id="PF10672">
    <property type="entry name" value="Methyltrans_SAM"/>
    <property type="match status" value="1"/>
</dbReference>
<dbReference type="AlphaFoldDB" id="A0AA45WLC0"/>
<name>A0AA45WLC0_9AQUI</name>
<keyword evidence="5" id="KW-0808">Transferase</keyword>
<dbReference type="InterPro" id="IPR029063">
    <property type="entry name" value="SAM-dependent_MTases_sf"/>
</dbReference>
<comment type="caution">
    <text evidence="10">The sequence shown here is derived from an EMBL/GenBank/DDBJ whole genome shotgun (WGS) entry which is preliminary data.</text>
</comment>
<dbReference type="Proteomes" id="UP001157947">
    <property type="component" value="Unassembled WGS sequence"/>
</dbReference>
<dbReference type="InterPro" id="IPR036974">
    <property type="entry name" value="PUA_sf"/>
</dbReference>
<organism evidence="10 11">
    <name type="scientific">Venenivibrio stagnispumantis</name>
    <dbReference type="NCBI Taxonomy" id="407998"/>
    <lineage>
        <taxon>Bacteria</taxon>
        <taxon>Pseudomonadati</taxon>
        <taxon>Aquificota</taxon>
        <taxon>Aquificia</taxon>
        <taxon>Aquificales</taxon>
        <taxon>Hydrogenothermaceae</taxon>
        <taxon>Venenivibrio</taxon>
    </lineage>
</organism>
<dbReference type="GO" id="GO:0003723">
    <property type="term" value="F:RNA binding"/>
    <property type="evidence" value="ECO:0007669"/>
    <property type="project" value="UniProtKB-KW"/>
</dbReference>
<evidence type="ECO:0000256" key="1">
    <source>
        <dbReference type="ARBA" id="ARBA00004496"/>
    </source>
</evidence>
<proteinExistence type="inferred from homology"/>
<dbReference type="RefSeq" id="WP_265134318.1">
    <property type="nucleotide sequence ID" value="NZ_FXTX01000008.1"/>
</dbReference>
<dbReference type="InterPro" id="IPR002478">
    <property type="entry name" value="PUA"/>
</dbReference>
<evidence type="ECO:0000256" key="5">
    <source>
        <dbReference type="ARBA" id="ARBA00022679"/>
    </source>
</evidence>
<dbReference type="SUPFAM" id="SSF88697">
    <property type="entry name" value="PUA domain-like"/>
    <property type="match status" value="1"/>
</dbReference>
<reference evidence="10" key="1">
    <citation type="submission" date="2017-05" db="EMBL/GenBank/DDBJ databases">
        <authorList>
            <person name="Varghese N."/>
            <person name="Submissions S."/>
        </authorList>
    </citation>
    <scope>NUCLEOTIDE SEQUENCE</scope>
    <source>
        <strain evidence="10">DSM 18763</strain>
    </source>
</reference>
<accession>A0AA45WLC0</accession>
<dbReference type="GO" id="GO:0008168">
    <property type="term" value="F:methyltransferase activity"/>
    <property type="evidence" value="ECO:0007669"/>
    <property type="project" value="UniProtKB-KW"/>
</dbReference>
<evidence type="ECO:0000256" key="7">
    <source>
        <dbReference type="ARBA" id="ARBA00022884"/>
    </source>
</evidence>
<evidence type="ECO:0000313" key="10">
    <source>
        <dbReference type="EMBL" id="SMP10787.1"/>
    </source>
</evidence>
<evidence type="ECO:0000259" key="9">
    <source>
        <dbReference type="SMART" id="SM00359"/>
    </source>
</evidence>
<dbReference type="GO" id="GO:0006364">
    <property type="term" value="P:rRNA processing"/>
    <property type="evidence" value="ECO:0007669"/>
    <property type="project" value="UniProtKB-KW"/>
</dbReference>
<keyword evidence="4 10" id="KW-0489">Methyltransferase</keyword>
<keyword evidence="3" id="KW-0698">rRNA processing</keyword>
<dbReference type="CDD" id="cd02440">
    <property type="entry name" value="AdoMet_MTases"/>
    <property type="match status" value="1"/>
</dbReference>
<dbReference type="PROSITE" id="PS50890">
    <property type="entry name" value="PUA"/>
    <property type="match status" value="1"/>
</dbReference>